<reference evidence="1" key="2">
    <citation type="journal article" date="2015" name="Fish Shellfish Immunol.">
        <title>Early steps in the European eel (Anguilla anguilla)-Vibrio vulnificus interaction in the gills: Role of the RtxA13 toxin.</title>
        <authorList>
            <person name="Callol A."/>
            <person name="Pajuelo D."/>
            <person name="Ebbesson L."/>
            <person name="Teles M."/>
            <person name="MacKenzie S."/>
            <person name="Amaro C."/>
        </authorList>
    </citation>
    <scope>NUCLEOTIDE SEQUENCE</scope>
</reference>
<dbReference type="EMBL" id="GBXM01010933">
    <property type="protein sequence ID" value="JAH97644.1"/>
    <property type="molecule type" value="Transcribed_RNA"/>
</dbReference>
<evidence type="ECO:0000313" key="1">
    <source>
        <dbReference type="EMBL" id="JAH97644.1"/>
    </source>
</evidence>
<protein>
    <submittedName>
        <fullName evidence="1">Uncharacterized protein</fullName>
    </submittedName>
</protein>
<organism evidence="1">
    <name type="scientific">Anguilla anguilla</name>
    <name type="common">European freshwater eel</name>
    <name type="synonym">Muraena anguilla</name>
    <dbReference type="NCBI Taxonomy" id="7936"/>
    <lineage>
        <taxon>Eukaryota</taxon>
        <taxon>Metazoa</taxon>
        <taxon>Chordata</taxon>
        <taxon>Craniata</taxon>
        <taxon>Vertebrata</taxon>
        <taxon>Euteleostomi</taxon>
        <taxon>Actinopterygii</taxon>
        <taxon>Neopterygii</taxon>
        <taxon>Teleostei</taxon>
        <taxon>Anguilliformes</taxon>
        <taxon>Anguillidae</taxon>
        <taxon>Anguilla</taxon>
    </lineage>
</organism>
<name>A0A0E9X4V8_ANGAN</name>
<proteinExistence type="predicted"/>
<sequence>MLECIPLTYCSFRLLVMIVKTNHISVNGASMVMSGIKCTFLSYPYELNKECLSNSLCIHHTIFHYFWIALTCFHSLCPVKRYQFQAWSMD</sequence>
<accession>A0A0E9X4V8</accession>
<dbReference type="AlphaFoldDB" id="A0A0E9X4V8"/>
<reference evidence="1" key="1">
    <citation type="submission" date="2014-11" db="EMBL/GenBank/DDBJ databases">
        <authorList>
            <person name="Amaro Gonzalez C."/>
        </authorList>
    </citation>
    <scope>NUCLEOTIDE SEQUENCE</scope>
</reference>